<organism evidence="2 3">
    <name type="scientific">Sphingomonas panacisoli</name>
    <dbReference type="NCBI Taxonomy" id="1813879"/>
    <lineage>
        <taxon>Bacteria</taxon>
        <taxon>Pseudomonadati</taxon>
        <taxon>Pseudomonadota</taxon>
        <taxon>Alphaproteobacteria</taxon>
        <taxon>Sphingomonadales</taxon>
        <taxon>Sphingomonadaceae</taxon>
        <taxon>Sphingomonas</taxon>
    </lineage>
</organism>
<reference evidence="2 3" key="1">
    <citation type="submission" date="2019-07" db="EMBL/GenBank/DDBJ databases">
        <title>Full genome sequence of Sphingomonas sp. 4R-6-7(HKS19).</title>
        <authorList>
            <person name="Im W.-T."/>
        </authorList>
    </citation>
    <scope>NUCLEOTIDE SEQUENCE [LARGE SCALE GENOMIC DNA]</scope>
    <source>
        <strain evidence="2 3">HKS19</strain>
    </source>
</reference>
<keyword evidence="1" id="KW-1133">Transmembrane helix</keyword>
<protein>
    <recommendedName>
        <fullName evidence="4">DUF4386 family protein</fullName>
    </recommendedName>
</protein>
<keyword evidence="3" id="KW-1185">Reference proteome</keyword>
<keyword evidence="1" id="KW-0472">Membrane</keyword>
<dbReference type="KEGG" id="spai:FPZ24_08750"/>
<feature type="transmembrane region" description="Helical" evidence="1">
    <location>
        <begin position="178"/>
        <end position="196"/>
    </location>
</feature>
<evidence type="ECO:0008006" key="4">
    <source>
        <dbReference type="Google" id="ProtNLM"/>
    </source>
</evidence>
<feature type="transmembrane region" description="Helical" evidence="1">
    <location>
        <begin position="124"/>
        <end position="147"/>
    </location>
</feature>
<evidence type="ECO:0000313" key="2">
    <source>
        <dbReference type="EMBL" id="QDZ07563.1"/>
    </source>
</evidence>
<feature type="transmembrane region" description="Helical" evidence="1">
    <location>
        <begin position="154"/>
        <end position="172"/>
    </location>
</feature>
<dbReference type="OrthoDB" id="9883145at2"/>
<evidence type="ECO:0000256" key="1">
    <source>
        <dbReference type="SAM" id="Phobius"/>
    </source>
</evidence>
<dbReference type="AlphaFoldDB" id="A0A5B8LHI7"/>
<gene>
    <name evidence="2" type="ORF">FPZ24_08750</name>
</gene>
<dbReference type="EMBL" id="CP042306">
    <property type="protein sequence ID" value="QDZ07563.1"/>
    <property type="molecule type" value="Genomic_DNA"/>
</dbReference>
<dbReference type="Proteomes" id="UP000315673">
    <property type="component" value="Chromosome"/>
</dbReference>
<dbReference type="RefSeq" id="WP_146571153.1">
    <property type="nucleotide sequence ID" value="NZ_CP042306.1"/>
</dbReference>
<feature type="transmembrane region" description="Helical" evidence="1">
    <location>
        <begin position="74"/>
        <end position="94"/>
    </location>
</feature>
<proteinExistence type="predicted"/>
<keyword evidence="1" id="KW-0812">Transmembrane</keyword>
<evidence type="ECO:0000313" key="3">
    <source>
        <dbReference type="Proteomes" id="UP000315673"/>
    </source>
</evidence>
<sequence>MTAFVRWSGLAFCVAAVTTLALNVLVSPHLPEGAFAVVAASPTYFLRQCIAAVVALLLVFGLVGLQISRSGSGGAFGTLAFVLALVGQITLFSVEYGQAFTVHDYALYAPNALNAAMADPHRPLALGALIAIGVFFIGWLLLAISLLGSRQTRSSAILIIVGLPLAFATKGLGVYGGMVASLVTGTGWLLLGLHMMRQRAA</sequence>
<accession>A0A5B8LHI7</accession>
<name>A0A5B8LHI7_9SPHN</name>
<feature type="transmembrane region" description="Helical" evidence="1">
    <location>
        <begin position="50"/>
        <end position="67"/>
    </location>
</feature>